<dbReference type="KEGG" id="lant:TUM19329_02690"/>
<organism evidence="1 2">
    <name type="scientific">Legionella antarctica</name>
    <dbReference type="NCBI Taxonomy" id="2708020"/>
    <lineage>
        <taxon>Bacteria</taxon>
        <taxon>Pseudomonadati</taxon>
        <taxon>Pseudomonadota</taxon>
        <taxon>Gammaproteobacteria</taxon>
        <taxon>Legionellales</taxon>
        <taxon>Legionellaceae</taxon>
        <taxon>Legionella</taxon>
    </lineage>
</organism>
<reference evidence="1" key="1">
    <citation type="journal article" date="2020" name="Microbiol. Resour. Announc.">
        <title>Complete Genome Sequence of Novel Psychrotolerant Legionella Strain TUM19329, Isolated from Antarctic Lake Sediment.</title>
        <authorList>
            <person name="Shimada S."/>
            <person name="Nakai R."/>
            <person name="Aoki K."/>
            <person name="Shimoeda N."/>
            <person name="Ohno G."/>
            <person name="Miyazaki Y."/>
            <person name="Kudoh S."/>
            <person name="Imura S."/>
            <person name="Watanabe K."/>
            <person name="Ishii Y."/>
            <person name="Tateda K."/>
        </authorList>
    </citation>
    <scope>NUCLEOTIDE SEQUENCE [LARGE SCALE GENOMIC DNA]</scope>
    <source>
        <strain evidence="1">TUM19329</strain>
    </source>
</reference>
<dbReference type="Proteomes" id="UP000502894">
    <property type="component" value="Chromosome"/>
</dbReference>
<sequence>MARNKKMSISIRTTPEIKELMRLGAERECRSIASMIEALVVNYARQHKLVTVPSATDSDFTSNQNNAVLESAVTVADKRISE</sequence>
<keyword evidence="2" id="KW-1185">Reference proteome</keyword>
<dbReference type="RefSeq" id="WP_173235386.1">
    <property type="nucleotide sequence ID" value="NZ_AP022839.1"/>
</dbReference>
<evidence type="ECO:0000313" key="2">
    <source>
        <dbReference type="Proteomes" id="UP000502894"/>
    </source>
</evidence>
<evidence type="ECO:0000313" key="1">
    <source>
        <dbReference type="EMBL" id="BCA93908.1"/>
    </source>
</evidence>
<dbReference type="EMBL" id="AP022839">
    <property type="protein sequence ID" value="BCA93908.1"/>
    <property type="molecule type" value="Genomic_DNA"/>
</dbReference>
<dbReference type="AlphaFoldDB" id="A0A6F8T0D3"/>
<proteinExistence type="predicted"/>
<name>A0A6F8T0D3_9GAMM</name>
<gene>
    <name evidence="1" type="ORF">TUM19329_02690</name>
</gene>
<protein>
    <recommendedName>
        <fullName evidence="3">CopG-like ribbon-helix-helix domain-containing protein</fullName>
    </recommendedName>
</protein>
<evidence type="ECO:0008006" key="3">
    <source>
        <dbReference type="Google" id="ProtNLM"/>
    </source>
</evidence>
<accession>A0A6F8T0D3</accession>